<feature type="compositionally biased region" description="Acidic residues" evidence="2">
    <location>
        <begin position="569"/>
        <end position="578"/>
    </location>
</feature>
<keyword evidence="1" id="KW-0175">Coiled coil</keyword>
<comment type="caution">
    <text evidence="3">The sequence shown here is derived from an EMBL/GenBank/DDBJ whole genome shotgun (WGS) entry which is preliminary data.</text>
</comment>
<accession>A0A7J0ELQ5</accession>
<feature type="coiled-coil region" evidence="1">
    <location>
        <begin position="449"/>
        <end position="494"/>
    </location>
</feature>
<feature type="compositionally biased region" description="Low complexity" evidence="2">
    <location>
        <begin position="376"/>
        <end position="390"/>
    </location>
</feature>
<feature type="region of interest" description="Disordered" evidence="2">
    <location>
        <begin position="569"/>
        <end position="598"/>
    </location>
</feature>
<feature type="region of interest" description="Disordered" evidence="2">
    <location>
        <begin position="339"/>
        <end position="398"/>
    </location>
</feature>
<feature type="compositionally biased region" description="Basic and acidic residues" evidence="2">
    <location>
        <begin position="579"/>
        <end position="598"/>
    </location>
</feature>
<keyword evidence="4" id="KW-1185">Reference proteome</keyword>
<feature type="compositionally biased region" description="Basic and acidic residues" evidence="2">
    <location>
        <begin position="354"/>
        <end position="373"/>
    </location>
</feature>
<feature type="region of interest" description="Disordered" evidence="2">
    <location>
        <begin position="220"/>
        <end position="254"/>
    </location>
</feature>
<reference evidence="3 4" key="1">
    <citation type="submission" date="2019-07" db="EMBL/GenBank/DDBJ databases">
        <title>De Novo Assembly of kiwifruit Actinidia rufa.</title>
        <authorList>
            <person name="Sugita-Konishi S."/>
            <person name="Sato K."/>
            <person name="Mori E."/>
            <person name="Abe Y."/>
            <person name="Kisaki G."/>
            <person name="Hamano K."/>
            <person name="Suezawa K."/>
            <person name="Otani M."/>
            <person name="Fukuda T."/>
            <person name="Manabe T."/>
            <person name="Gomi K."/>
            <person name="Tabuchi M."/>
            <person name="Akimitsu K."/>
            <person name="Kataoka I."/>
        </authorList>
    </citation>
    <scope>NUCLEOTIDE SEQUENCE [LARGE SCALE GENOMIC DNA]</scope>
    <source>
        <strain evidence="4">cv. Fuchu</strain>
    </source>
</reference>
<feature type="region of interest" description="Disordered" evidence="2">
    <location>
        <begin position="277"/>
        <end position="303"/>
    </location>
</feature>
<dbReference type="PANTHER" id="PTHR31099">
    <property type="entry name" value="OS06G0165300 PROTEIN"/>
    <property type="match status" value="1"/>
</dbReference>
<feature type="compositionally biased region" description="Polar residues" evidence="2">
    <location>
        <begin position="278"/>
        <end position="296"/>
    </location>
</feature>
<evidence type="ECO:0000313" key="4">
    <source>
        <dbReference type="Proteomes" id="UP000585474"/>
    </source>
</evidence>
<dbReference type="EMBL" id="BJWL01000005">
    <property type="protein sequence ID" value="GFY87394.1"/>
    <property type="molecule type" value="Genomic_DNA"/>
</dbReference>
<evidence type="ECO:0000313" key="3">
    <source>
        <dbReference type="EMBL" id="GFY87394.1"/>
    </source>
</evidence>
<dbReference type="AlphaFoldDB" id="A0A7J0ELQ5"/>
<sequence length="598" mass="66400">MTLEELDALRETYSFPSRVRVRLPEEGETITSTLPGKVAFYEAAFPAGLRFPIHLTIRLILQFYNNCPPQLVPNAWRSSVCYMAIWRVFKYTLSLSEFRNLFSLNSNPKPDQGWLYFKARNRKTLLGGYPINVKGWKSKFFFVSGARRANSIIVFQISTATIHLGCTATSQKFSRRFSNLLRRQGASLYRCCWSRSRFAAYLFLLGPWRVHGVGDCRREPSKRRSAELSGNVGESQNSHEHARRQSPSRDDSIDSVECLGSIRTELRRILPHIPDLTLLSSGSNPTSESYSDSSQPVELDSDAMSKRISFKKLGEKLEKSKNRSSLGIPAPAKGVVIGEKRTGESLASSASKKGKVDDGSKGKEVDREPEGKKKATSSSNAPTTPATASSCPREGTSANLGAALGPTASILGSPSVAEKLLRWCSARLCLSGVRRLKSRPPSRRASCFMKTEVARLQKLSSDLEQQLAEARVRKQQANDELAKTKSDRDSLADKVERLGVLVVELREALGKARESAIEEFKSSSEFMVAVEDSASKYFGEGFDFCRVQLRRHHPDLAIDLEGTMVDQDLLAEQDEAAEEKEKEKVGENEGGKKDTTPL</sequence>
<proteinExistence type="predicted"/>
<organism evidence="3 4">
    <name type="scientific">Actinidia rufa</name>
    <dbReference type="NCBI Taxonomy" id="165716"/>
    <lineage>
        <taxon>Eukaryota</taxon>
        <taxon>Viridiplantae</taxon>
        <taxon>Streptophyta</taxon>
        <taxon>Embryophyta</taxon>
        <taxon>Tracheophyta</taxon>
        <taxon>Spermatophyta</taxon>
        <taxon>Magnoliopsida</taxon>
        <taxon>eudicotyledons</taxon>
        <taxon>Gunneridae</taxon>
        <taxon>Pentapetalae</taxon>
        <taxon>asterids</taxon>
        <taxon>Ericales</taxon>
        <taxon>Actinidiaceae</taxon>
        <taxon>Actinidia</taxon>
    </lineage>
</organism>
<gene>
    <name evidence="3" type="ORF">Acr_05g0010330</name>
</gene>
<dbReference type="Proteomes" id="UP000585474">
    <property type="component" value="Unassembled WGS sequence"/>
</dbReference>
<evidence type="ECO:0000256" key="1">
    <source>
        <dbReference type="SAM" id="Coils"/>
    </source>
</evidence>
<evidence type="ECO:0000256" key="2">
    <source>
        <dbReference type="SAM" id="MobiDB-lite"/>
    </source>
</evidence>
<dbReference type="OrthoDB" id="1751927at2759"/>
<name>A0A7J0ELQ5_9ERIC</name>
<dbReference type="PANTHER" id="PTHR31099:SF28">
    <property type="entry name" value="F5J5.12"/>
    <property type="match status" value="1"/>
</dbReference>
<protein>
    <submittedName>
        <fullName evidence="3">Uncharacterized protein</fullName>
    </submittedName>
</protein>